<dbReference type="OrthoDB" id="7565159at2"/>
<dbReference type="Gene3D" id="2.60.40.1880">
    <property type="entry name" value="Invasion associated locus B (IalB) protein"/>
    <property type="match status" value="1"/>
</dbReference>
<name>A0A317PJE3_9HYPH</name>
<evidence type="ECO:0000313" key="3">
    <source>
        <dbReference type="Proteomes" id="UP000246352"/>
    </source>
</evidence>
<dbReference type="AlphaFoldDB" id="A0A317PJE3"/>
<dbReference type="EMBL" id="QGTR01000005">
    <property type="protein sequence ID" value="PWV98363.1"/>
    <property type="molecule type" value="Genomic_DNA"/>
</dbReference>
<dbReference type="Proteomes" id="UP000246352">
    <property type="component" value="Unassembled WGS sequence"/>
</dbReference>
<dbReference type="RefSeq" id="WP_110033770.1">
    <property type="nucleotide sequence ID" value="NZ_QGTR01000005.1"/>
</dbReference>
<keyword evidence="3" id="KW-1185">Reference proteome</keyword>
<accession>A0A317PJE3</accession>
<protein>
    <submittedName>
        <fullName evidence="2">Invasion protein IalB</fullName>
    </submittedName>
</protein>
<proteinExistence type="predicted"/>
<evidence type="ECO:0000313" key="2">
    <source>
        <dbReference type="EMBL" id="PWV98363.1"/>
    </source>
</evidence>
<keyword evidence="1" id="KW-0732">Signal</keyword>
<dbReference type="InterPro" id="IPR038696">
    <property type="entry name" value="IalB_sf"/>
</dbReference>
<feature type="chain" id="PRO_5016423247" evidence="1">
    <location>
        <begin position="24"/>
        <end position="198"/>
    </location>
</feature>
<evidence type="ECO:0000256" key="1">
    <source>
        <dbReference type="SAM" id="SignalP"/>
    </source>
</evidence>
<feature type="signal peptide" evidence="1">
    <location>
        <begin position="1"/>
        <end position="23"/>
    </location>
</feature>
<dbReference type="Pfam" id="PF06776">
    <property type="entry name" value="IalB"/>
    <property type="match status" value="1"/>
</dbReference>
<sequence>MNHVAFRLLVLACMAVMPSPSLAEDAADPKVAPAQLSAAPGDEPAPVAPDAFVWDVDCRPVDAGKRLGCVLRQQLVVQGGSQVLLDAEIVPKGSLDNPDSVIKLHFPHGLALNAVIGLRIDNGEVFKLPLQRSDENGLYTTMAIGEKVLGLMQNGRAAQISFVLTSGKLVTLDLSLFGFTAAYNAILTLQALRFDAKT</sequence>
<comment type="caution">
    <text evidence="2">The sequence shown here is derived from an EMBL/GenBank/DDBJ whole genome shotgun (WGS) entry which is preliminary data.</text>
</comment>
<reference evidence="2 3" key="1">
    <citation type="submission" date="2018-05" db="EMBL/GenBank/DDBJ databases">
        <title>Genomic Encyclopedia of Type Strains, Phase IV (KMG-IV): sequencing the most valuable type-strain genomes for metagenomic binning, comparative biology and taxonomic classification.</title>
        <authorList>
            <person name="Goeker M."/>
        </authorList>
    </citation>
    <scope>NUCLEOTIDE SEQUENCE [LARGE SCALE GENOMIC DNA]</scope>
    <source>
        <strain evidence="2 3">DSM 16791</strain>
    </source>
</reference>
<gene>
    <name evidence="2" type="ORF">DFR52_105347</name>
</gene>
<organism evidence="2 3">
    <name type="scientific">Hoeflea marina</name>
    <dbReference type="NCBI Taxonomy" id="274592"/>
    <lineage>
        <taxon>Bacteria</taxon>
        <taxon>Pseudomonadati</taxon>
        <taxon>Pseudomonadota</taxon>
        <taxon>Alphaproteobacteria</taxon>
        <taxon>Hyphomicrobiales</taxon>
        <taxon>Rhizobiaceae</taxon>
        <taxon>Hoeflea</taxon>
    </lineage>
</organism>
<dbReference type="InterPro" id="IPR010642">
    <property type="entry name" value="Invasion_prot_B"/>
</dbReference>